<name>A0A5J4TNR3_9EUKA</name>
<accession>A0A5J4TNR3</accession>
<feature type="region of interest" description="Disordered" evidence="1">
    <location>
        <begin position="49"/>
        <end position="80"/>
    </location>
</feature>
<proteinExistence type="predicted"/>
<feature type="compositionally biased region" description="Basic and acidic residues" evidence="1">
    <location>
        <begin position="111"/>
        <end position="136"/>
    </location>
</feature>
<reference evidence="2 3" key="1">
    <citation type="submission" date="2019-03" db="EMBL/GenBank/DDBJ databases">
        <title>Single cell metagenomics reveals metabolic interactions within the superorganism composed of flagellate Streblomastix strix and complex community of Bacteroidetes bacteria on its surface.</title>
        <authorList>
            <person name="Treitli S.C."/>
            <person name="Kolisko M."/>
            <person name="Husnik F."/>
            <person name="Keeling P."/>
            <person name="Hampl V."/>
        </authorList>
    </citation>
    <scope>NUCLEOTIDE SEQUENCE [LARGE SCALE GENOMIC DNA]</scope>
    <source>
        <strain evidence="2">ST1C</strain>
    </source>
</reference>
<organism evidence="2 3">
    <name type="scientific">Streblomastix strix</name>
    <dbReference type="NCBI Taxonomy" id="222440"/>
    <lineage>
        <taxon>Eukaryota</taxon>
        <taxon>Metamonada</taxon>
        <taxon>Preaxostyla</taxon>
        <taxon>Oxymonadida</taxon>
        <taxon>Streblomastigidae</taxon>
        <taxon>Streblomastix</taxon>
    </lineage>
</organism>
<feature type="region of interest" description="Disordered" evidence="1">
    <location>
        <begin position="226"/>
        <end position="251"/>
    </location>
</feature>
<sequence length="251" mass="29110">TVPEAVFHIVDHLIESNPEAAQLAAKTEIIAALTLYLVERGQTKTYVDIEDDDNDDEDEQEQEHNNSNDNQQEGNEDDKQLKDEKNNVLKEKGNNQAWVIDLKTIDKEIQKDKQNDKNKQNKEKIEEKPKNKDKNNENNIQNPKQQLDQQSKQIMRDEIEEHIMKNMIEQGRILTALLFLAENQDVSLGVTADAVAALGNLAMRAMEITESGDIRNPMLKEFQKRGAETIFEKKKNQRNETKRRKRENYEK</sequence>
<gene>
    <name evidence="2" type="ORF">EZS28_044327</name>
</gene>
<dbReference type="EMBL" id="SNRW01027354">
    <property type="protein sequence ID" value="KAA6360146.1"/>
    <property type="molecule type" value="Genomic_DNA"/>
</dbReference>
<feature type="compositionally biased region" description="Low complexity" evidence="1">
    <location>
        <begin position="137"/>
        <end position="146"/>
    </location>
</feature>
<comment type="caution">
    <text evidence="2">The sequence shown here is derived from an EMBL/GenBank/DDBJ whole genome shotgun (WGS) entry which is preliminary data.</text>
</comment>
<evidence type="ECO:0000313" key="2">
    <source>
        <dbReference type="EMBL" id="KAA6360146.1"/>
    </source>
</evidence>
<dbReference type="AlphaFoldDB" id="A0A5J4TNR3"/>
<protein>
    <submittedName>
        <fullName evidence="2">Uncharacterized protein</fullName>
    </submittedName>
</protein>
<feature type="non-terminal residue" evidence="2">
    <location>
        <position position="1"/>
    </location>
</feature>
<feature type="compositionally biased region" description="Acidic residues" evidence="1">
    <location>
        <begin position="49"/>
        <end position="61"/>
    </location>
</feature>
<evidence type="ECO:0000313" key="3">
    <source>
        <dbReference type="Proteomes" id="UP000324800"/>
    </source>
</evidence>
<feature type="region of interest" description="Disordered" evidence="1">
    <location>
        <begin position="111"/>
        <end position="153"/>
    </location>
</feature>
<dbReference type="Proteomes" id="UP000324800">
    <property type="component" value="Unassembled WGS sequence"/>
</dbReference>
<feature type="compositionally biased region" description="Basic and acidic residues" evidence="1">
    <location>
        <begin position="226"/>
        <end position="240"/>
    </location>
</feature>
<feature type="compositionally biased region" description="Basic residues" evidence="1">
    <location>
        <begin position="241"/>
        <end position="251"/>
    </location>
</feature>
<evidence type="ECO:0000256" key="1">
    <source>
        <dbReference type="SAM" id="MobiDB-lite"/>
    </source>
</evidence>